<sequence length="71" mass="7795">MARITLILSQPSRGDALRALTKQGKHPGADFVGPTFEDGKLVIKDGFAHITVDKVTYSYPAHVINRVKFEA</sequence>
<evidence type="ECO:0000313" key="1">
    <source>
        <dbReference type="EMBL" id="AEX65851.1"/>
    </source>
</evidence>
<evidence type="ECO:0000313" key="2">
    <source>
        <dbReference type="Proteomes" id="UP000007746"/>
    </source>
</evidence>
<dbReference type="OrthoDB" id="37353at10239"/>
<reference evidence="1 2" key="1">
    <citation type="journal article" date="2012" name="FEMS Microbiol. Lett.">
        <title>Isolation of new Pseudomonas tolaasii bacteriophages and genomic investigation of the lytic phage BF7.</title>
        <authorList>
            <person name="Sajben-Nagy E."/>
            <person name="Maroti G."/>
            <person name="Kredics L."/>
            <person name="Horvath B."/>
            <person name="Parducz A."/>
            <person name="Vagvolgyi C."/>
            <person name="Manczinger L."/>
        </authorList>
    </citation>
    <scope>NUCLEOTIDE SEQUENCE [LARGE SCALE GENOMIC DNA]</scope>
</reference>
<dbReference type="Proteomes" id="UP000007746">
    <property type="component" value="Segment"/>
</dbReference>
<name>H2ELU9_9CAUD</name>
<proteinExistence type="predicted"/>
<gene>
    <name evidence="1" type="ORF">BF7_00065</name>
</gene>
<dbReference type="GeneID" id="11605071"/>
<keyword evidence="2" id="KW-1185">Reference proteome</keyword>
<protein>
    <submittedName>
        <fullName evidence="1">Uncharacterized protein</fullName>
    </submittedName>
</protein>
<dbReference type="KEGG" id="vg:11605071"/>
<accession>H2ELU9</accession>
<dbReference type="EMBL" id="JN991020">
    <property type="protein sequence ID" value="AEX65851.1"/>
    <property type="molecule type" value="Genomic_DNA"/>
</dbReference>
<organism evidence="1 2">
    <name type="scientific">Pseudomonas phage Bf7</name>
    <dbReference type="NCBI Taxonomy" id="1100790"/>
    <lineage>
        <taxon>Viruses</taxon>
        <taxon>Duplodnaviria</taxon>
        <taxon>Heunggongvirae</taxon>
        <taxon>Uroviricota</taxon>
        <taxon>Caudoviricetes</taxon>
        <taxon>Autographivirales</taxon>
        <taxon>Autonotataviridae</taxon>
        <taxon>Bifseptvirus</taxon>
        <taxon>Bifseptvirus Bf7</taxon>
    </lineage>
</organism>
<dbReference type="RefSeq" id="YP_005098169.1">
    <property type="nucleotide sequence ID" value="NC_016764.1"/>
</dbReference>